<protein>
    <submittedName>
        <fullName evidence="2">Uncharacterized protein DUF2325</fullName>
    </submittedName>
</protein>
<reference evidence="2 3" key="1">
    <citation type="submission" date="2018-11" db="EMBL/GenBank/DDBJ databases">
        <title>Genomic Encyclopedia of Type Strains, Phase IV (KMG-IV): sequencing the most valuable type-strain genomes for metagenomic binning, comparative biology and taxonomic classification.</title>
        <authorList>
            <person name="Goeker M."/>
        </authorList>
    </citation>
    <scope>NUCLEOTIDE SEQUENCE [LARGE SCALE GENOMIC DNA]</scope>
    <source>
        <strain evidence="2 3">DSM 102936</strain>
    </source>
</reference>
<keyword evidence="1" id="KW-0175">Coiled coil</keyword>
<sequence length="388" mass="43629">MFTEELERLRKDCETFGVPVDLGTEEDFYWFCFAAFAVCGLALADQKDILLRLAGGWAPEKARRSADRLGTYVLNRFPRPEVRKAVQILAEINLPEAFTRCSPEEAEALLERIDRSNRDADAARFVFRANGVPVAFPEGFIEEEFRAYYETCLRRHALRKCRAYTESRLRDAEMLVTGRIAEIRSLEKERARLEKKLARASEALKNKAREAREQRRAAAEALRRSEETELFYRSQLEELRRSLERLSRENEALRRENSALREQLALRGASPGPLAGRRVLVAGDPRRKEAYRETLAGSFGAEAVFVDAAEPDSGYLDLLKSADLVVITAAYGRHKITTPLREEARKLGIPVLTASSSGAGSVLAAVRSYLAAREKERGPACDVCPAKS</sequence>
<comment type="caution">
    <text evidence="2">The sequence shown here is derived from an EMBL/GenBank/DDBJ whole genome shotgun (WGS) entry which is preliminary data.</text>
</comment>
<gene>
    <name evidence="2" type="ORF">EDD75_0437</name>
</gene>
<dbReference type="Proteomes" id="UP000282654">
    <property type="component" value="Unassembled WGS sequence"/>
</dbReference>
<keyword evidence="3" id="KW-1185">Reference proteome</keyword>
<proteinExistence type="predicted"/>
<dbReference type="RefSeq" id="WP_123927350.1">
    <property type="nucleotide sequence ID" value="NZ_RKRE01000001.1"/>
</dbReference>
<dbReference type="EMBL" id="RKRE01000001">
    <property type="protein sequence ID" value="RPF49618.1"/>
    <property type="molecule type" value="Genomic_DNA"/>
</dbReference>
<accession>A0A3N5BIV3</accession>
<dbReference type="AlphaFoldDB" id="A0A3N5BIV3"/>
<evidence type="ECO:0000256" key="1">
    <source>
        <dbReference type="SAM" id="Coils"/>
    </source>
</evidence>
<name>A0A3N5BIV3_9THEO</name>
<evidence type="ECO:0000313" key="2">
    <source>
        <dbReference type="EMBL" id="RPF49618.1"/>
    </source>
</evidence>
<evidence type="ECO:0000313" key="3">
    <source>
        <dbReference type="Proteomes" id="UP000282654"/>
    </source>
</evidence>
<organism evidence="2 3">
    <name type="scientific">Thermodesulfitimonas autotrophica</name>
    <dbReference type="NCBI Taxonomy" id="1894989"/>
    <lineage>
        <taxon>Bacteria</taxon>
        <taxon>Bacillati</taxon>
        <taxon>Bacillota</taxon>
        <taxon>Clostridia</taxon>
        <taxon>Thermoanaerobacterales</taxon>
        <taxon>Thermoanaerobacteraceae</taxon>
        <taxon>Thermodesulfitimonas</taxon>
    </lineage>
</organism>
<feature type="coiled-coil region" evidence="1">
    <location>
        <begin position="176"/>
        <end position="263"/>
    </location>
</feature>
<dbReference type="OrthoDB" id="1724591at2"/>